<dbReference type="AlphaFoldDB" id="A0AAD7XP42"/>
<evidence type="ECO:0000313" key="1">
    <source>
        <dbReference type="EMBL" id="KAJ8651424.1"/>
    </source>
</evidence>
<name>A0AAD7XP42_9FUNG</name>
<gene>
    <name evidence="1" type="ORF">O0I10_013029</name>
</gene>
<organism evidence="1 2">
    <name type="scientific">Lichtheimia ornata</name>
    <dbReference type="NCBI Taxonomy" id="688661"/>
    <lineage>
        <taxon>Eukaryota</taxon>
        <taxon>Fungi</taxon>
        <taxon>Fungi incertae sedis</taxon>
        <taxon>Mucoromycota</taxon>
        <taxon>Mucoromycotina</taxon>
        <taxon>Mucoromycetes</taxon>
        <taxon>Mucorales</taxon>
        <taxon>Lichtheimiaceae</taxon>
        <taxon>Lichtheimia</taxon>
    </lineage>
</organism>
<dbReference type="Pfam" id="PF10259">
    <property type="entry name" value="Rogdi_lz"/>
    <property type="match status" value="1"/>
</dbReference>
<comment type="caution">
    <text evidence="1">The sequence shown here is derived from an EMBL/GenBank/DDBJ whole genome shotgun (WGS) entry which is preliminary data.</text>
</comment>
<keyword evidence="2" id="KW-1185">Reference proteome</keyword>
<dbReference type="Proteomes" id="UP001234581">
    <property type="component" value="Unassembled WGS sequence"/>
</dbReference>
<dbReference type="RefSeq" id="XP_058336339.1">
    <property type="nucleotide sequence ID" value="XM_058492891.1"/>
</dbReference>
<dbReference type="InterPro" id="IPR028241">
    <property type="entry name" value="RAVE2/Rogdi"/>
</dbReference>
<dbReference type="GeneID" id="83220342"/>
<dbReference type="PANTHER" id="PTHR13618:SF1">
    <property type="entry name" value="PROTEIN ROGDI HOMOLOG"/>
    <property type="match status" value="1"/>
</dbReference>
<accession>A0AAD7XP42</accession>
<evidence type="ECO:0000313" key="2">
    <source>
        <dbReference type="Proteomes" id="UP001234581"/>
    </source>
</evidence>
<reference evidence="1 2" key="1">
    <citation type="submission" date="2023-03" db="EMBL/GenBank/DDBJ databases">
        <title>Genome sequence of Lichtheimia ornata CBS 291.66.</title>
        <authorList>
            <person name="Mohabir J.T."/>
            <person name="Shea T.P."/>
            <person name="Kurbessoian T."/>
            <person name="Berby B."/>
            <person name="Fontaine J."/>
            <person name="Livny J."/>
            <person name="Gnirke A."/>
            <person name="Stajich J.E."/>
            <person name="Cuomo C.A."/>
        </authorList>
    </citation>
    <scope>NUCLEOTIDE SEQUENCE [LARGE SCALE GENOMIC DNA]</scope>
    <source>
        <strain evidence="1">CBS 291.66</strain>
    </source>
</reference>
<dbReference type="PANTHER" id="PTHR13618">
    <property type="entry name" value="LEUCINE ZIPPER CONTAINING TRANSCRIPTION FACTOR LZF1"/>
    <property type="match status" value="1"/>
</dbReference>
<protein>
    <submittedName>
        <fullName evidence="1">Uncharacterized protein</fullName>
    </submittedName>
</protein>
<dbReference type="GO" id="GO:0043291">
    <property type="term" value="C:RAVE complex"/>
    <property type="evidence" value="ECO:0007669"/>
    <property type="project" value="TreeGrafter"/>
</dbReference>
<sequence length="257" mass="29365">MPRRDDSAMLQEQWLLQCIIPSALERLQCQLQNSLSILSKNNTKADSLPLSSAQNESLKGYITLQGAHISKAELSVRLSNGSHQDMQLKASITSAMPYFLEQIQQGANYLMLAAERMATVDQHDHALVTTVELLEDVCQYVDRAELAFEYPNETELFPYKVCHPKYFTPSLREDVVIEFCVQDVYIVCNTFALDFRNKFAATNDTHTCVMYKDKNAWIMDQCRTQTQSPMLTELKACLRSIRAICQTYRQMLLQVDG</sequence>
<dbReference type="EMBL" id="JARTCD010000207">
    <property type="protein sequence ID" value="KAJ8651424.1"/>
    <property type="molecule type" value="Genomic_DNA"/>
</dbReference>
<proteinExistence type="predicted"/>